<feature type="domain" description="DC1" evidence="2">
    <location>
        <begin position="289"/>
        <end position="333"/>
    </location>
</feature>
<dbReference type="EMBL" id="LUHQ01000001">
    <property type="protein sequence ID" value="OAP18872.1"/>
    <property type="molecule type" value="Genomic_DNA"/>
</dbReference>
<name>A0A178WP42_ARATH</name>
<feature type="domain" description="DC1-like C-terminal" evidence="3">
    <location>
        <begin position="675"/>
        <end position="715"/>
    </location>
</feature>
<comment type="caution">
    <text evidence="4">The sequence shown here is derived from an EMBL/GenBank/DDBJ whole genome shotgun (WGS) entry which is preliminary data.</text>
</comment>
<feature type="domain" description="DC1" evidence="2">
    <location>
        <begin position="603"/>
        <end position="654"/>
    </location>
</feature>
<evidence type="ECO:0008006" key="6">
    <source>
        <dbReference type="Google" id="ProtNLM"/>
    </source>
</evidence>
<proteinExistence type="predicted"/>
<feature type="domain" description="DC1" evidence="2">
    <location>
        <begin position="428"/>
        <end position="478"/>
    </location>
</feature>
<dbReference type="PANTHER" id="PTHR32410">
    <property type="entry name" value="CYSTEINE/HISTIDINE-RICH C1 DOMAIN FAMILY PROTEIN"/>
    <property type="match status" value="1"/>
</dbReference>
<dbReference type="InterPro" id="IPR004146">
    <property type="entry name" value="DC1"/>
</dbReference>
<gene>
    <name evidence="4" type="ordered locus">AXX17_At1g60170</name>
</gene>
<evidence type="ECO:0000259" key="3">
    <source>
        <dbReference type="Pfam" id="PF22926"/>
    </source>
</evidence>
<dbReference type="InterPro" id="IPR046349">
    <property type="entry name" value="C1-like_sf"/>
</dbReference>
<dbReference type="InterPro" id="IPR054483">
    <property type="entry name" value="DC1-like_CT"/>
</dbReference>
<dbReference type="Pfam" id="PF03107">
    <property type="entry name" value="C1_2"/>
    <property type="match status" value="6"/>
</dbReference>
<evidence type="ECO:0000256" key="1">
    <source>
        <dbReference type="ARBA" id="ARBA00022737"/>
    </source>
</evidence>
<feature type="domain" description="DC1" evidence="2">
    <location>
        <begin position="487"/>
        <end position="537"/>
    </location>
</feature>
<protein>
    <recommendedName>
        <fullName evidence="6">Cysteine/Histidine-rich C1 domain family protein</fullName>
    </recommendedName>
</protein>
<keyword evidence="1" id="KW-0677">Repeat</keyword>
<evidence type="ECO:0000313" key="5">
    <source>
        <dbReference type="Proteomes" id="UP000078284"/>
    </source>
</evidence>
<reference evidence="5" key="1">
    <citation type="journal article" date="2016" name="Proc. Natl. Acad. Sci. U.S.A.">
        <title>Chromosome-level assembly of Arabidopsis thaliana Ler reveals the extent of translocation and inversion polymorphisms.</title>
        <authorList>
            <person name="Zapata L."/>
            <person name="Ding J."/>
            <person name="Willing E.M."/>
            <person name="Hartwig B."/>
            <person name="Bezdan D."/>
            <person name="Jiao W.B."/>
            <person name="Patel V."/>
            <person name="Velikkakam James G."/>
            <person name="Koornneef M."/>
            <person name="Ossowski S."/>
            <person name="Schneeberger K."/>
        </authorList>
    </citation>
    <scope>NUCLEOTIDE SEQUENCE [LARGE SCALE GENOMIC DNA]</scope>
    <source>
        <strain evidence="5">cv. Landsberg erecta</strain>
    </source>
</reference>
<dbReference type="AlphaFoldDB" id="A0A178WP42"/>
<dbReference type="SUPFAM" id="SSF57889">
    <property type="entry name" value="Cysteine-rich domain"/>
    <property type="match status" value="5"/>
</dbReference>
<accession>A0A178WP42</accession>
<dbReference type="Proteomes" id="UP000078284">
    <property type="component" value="Chromosome 1"/>
</dbReference>
<evidence type="ECO:0000313" key="4">
    <source>
        <dbReference type="EMBL" id="OAP18872.1"/>
    </source>
</evidence>
<feature type="domain" description="DC1" evidence="2">
    <location>
        <begin position="548"/>
        <end position="594"/>
    </location>
</feature>
<organism evidence="4 5">
    <name type="scientific">Arabidopsis thaliana</name>
    <name type="common">Mouse-ear cress</name>
    <dbReference type="NCBI Taxonomy" id="3702"/>
    <lineage>
        <taxon>Eukaryota</taxon>
        <taxon>Viridiplantae</taxon>
        <taxon>Streptophyta</taxon>
        <taxon>Embryophyta</taxon>
        <taxon>Tracheophyta</taxon>
        <taxon>Spermatophyta</taxon>
        <taxon>Magnoliopsida</taxon>
        <taxon>eudicotyledons</taxon>
        <taxon>Gunneridae</taxon>
        <taxon>Pentapetalae</taxon>
        <taxon>rosids</taxon>
        <taxon>malvids</taxon>
        <taxon>Brassicales</taxon>
        <taxon>Brassicaceae</taxon>
        <taxon>Camelineae</taxon>
        <taxon>Arabidopsis</taxon>
    </lineage>
</organism>
<sequence length="726" mass="83301">MESESELISIISQILALTRSHVEEEEEAEAESKFLLFITRIISIVSSLDLNVQPEPGVISLISQMISLSSSISDSKPELELISLVNHMISLVNSIDSEPEPDPDLMSLITQIFSHLDFMDSDLELKSLFTQIVSLVSSMESDSEPEPERETKQPICLAPQFKLELSNGKNLVTGFVKRDGRKYDPEYCNPEYWRVLRLTTGEISHFLCPSCEGDNHEEYEKAPLEVKHPLHPKHSLQLILENSWGCRKKKCYCCDEILLWIFYYCWVCDCGMNIACVEKLPLLSIHHPKWHEHTLSLFPILISLTCNVCALEHFNCPFYICSPCDFVVHQSCITLPRVIRISRHLHRISFTPSFEQGDWSCGVCRKKIDNDCGGYSCGNSGCTYVAHSICATQSNVWDGDDLEGKPEAIDEIGVNPFVRISLGIIQHFSHQQHYLRLDDNTGRDYDESKLCQACITPIYFGKFYSCMECNFILHEECANFSRKIQHPIHPHLLTLVTSATDKANTHDLCSACPWLFTTGFFYECHREGCRFNLHVRCGTISEPLVHGSHRHPLFLTSKPGDWRTCSVCKESSRYVTHETFNCVQCVFALCFKCAAIPQKVRYKHDNHVLILSYGKEIETSTMAYWCEACERKINPKGQFYNCDEYGCVTLHIECLIGKDLYMKPGSSWLFKGRKVRVLRNNHRMTRPICRECKDRCPHKIVFRRSTLNFCSTGCMRSKVFSLELYR</sequence>
<dbReference type="InterPro" id="IPR053192">
    <property type="entry name" value="Vacuole_Formation_Reg"/>
</dbReference>
<dbReference type="PANTHER" id="PTHR32410:SF153">
    <property type="entry name" value="CHP-RICH ZINC FINGER PROTEIN-LIKE-RELATED"/>
    <property type="match status" value="1"/>
</dbReference>
<feature type="domain" description="DC1" evidence="2">
    <location>
        <begin position="343"/>
        <end position="391"/>
    </location>
</feature>
<dbReference type="Pfam" id="PF22926">
    <property type="entry name" value="C1-like_CT"/>
    <property type="match status" value="1"/>
</dbReference>
<dbReference type="ExpressionAtlas" id="A0A178WP42">
    <property type="expression patterns" value="baseline and differential"/>
</dbReference>
<evidence type="ECO:0000259" key="2">
    <source>
        <dbReference type="Pfam" id="PF03107"/>
    </source>
</evidence>